<proteinExistence type="predicted"/>
<organism evidence="1 2">
    <name type="scientific">Triticum urartu</name>
    <name type="common">Red wild einkorn</name>
    <name type="synonym">Crithodium urartu</name>
    <dbReference type="NCBI Taxonomy" id="4572"/>
    <lineage>
        <taxon>Eukaryota</taxon>
        <taxon>Viridiplantae</taxon>
        <taxon>Streptophyta</taxon>
        <taxon>Embryophyta</taxon>
        <taxon>Tracheophyta</taxon>
        <taxon>Spermatophyta</taxon>
        <taxon>Magnoliopsida</taxon>
        <taxon>Liliopsida</taxon>
        <taxon>Poales</taxon>
        <taxon>Poaceae</taxon>
        <taxon>BOP clade</taxon>
        <taxon>Pooideae</taxon>
        <taxon>Triticodae</taxon>
        <taxon>Triticeae</taxon>
        <taxon>Triticinae</taxon>
        <taxon>Triticum</taxon>
    </lineage>
</organism>
<keyword evidence="2" id="KW-1185">Reference proteome</keyword>
<dbReference type="EnsemblPlants" id="TuG1812G0300001305.01.T01">
    <property type="protein sequence ID" value="TuG1812G0300001305.01.T01"/>
    <property type="gene ID" value="TuG1812G0300001305.01"/>
</dbReference>
<accession>A0A8R7TSD6</accession>
<reference evidence="2" key="1">
    <citation type="journal article" date="2013" name="Nature">
        <title>Draft genome of the wheat A-genome progenitor Triticum urartu.</title>
        <authorList>
            <person name="Ling H.Q."/>
            <person name="Zhao S."/>
            <person name="Liu D."/>
            <person name="Wang J."/>
            <person name="Sun H."/>
            <person name="Zhang C."/>
            <person name="Fan H."/>
            <person name="Li D."/>
            <person name="Dong L."/>
            <person name="Tao Y."/>
            <person name="Gao C."/>
            <person name="Wu H."/>
            <person name="Li Y."/>
            <person name="Cui Y."/>
            <person name="Guo X."/>
            <person name="Zheng S."/>
            <person name="Wang B."/>
            <person name="Yu K."/>
            <person name="Liang Q."/>
            <person name="Yang W."/>
            <person name="Lou X."/>
            <person name="Chen J."/>
            <person name="Feng M."/>
            <person name="Jian J."/>
            <person name="Zhang X."/>
            <person name="Luo G."/>
            <person name="Jiang Y."/>
            <person name="Liu J."/>
            <person name="Wang Z."/>
            <person name="Sha Y."/>
            <person name="Zhang B."/>
            <person name="Wu H."/>
            <person name="Tang D."/>
            <person name="Shen Q."/>
            <person name="Xue P."/>
            <person name="Zou S."/>
            <person name="Wang X."/>
            <person name="Liu X."/>
            <person name="Wang F."/>
            <person name="Yang Y."/>
            <person name="An X."/>
            <person name="Dong Z."/>
            <person name="Zhang K."/>
            <person name="Zhang X."/>
            <person name="Luo M.C."/>
            <person name="Dvorak J."/>
            <person name="Tong Y."/>
            <person name="Wang J."/>
            <person name="Yang H."/>
            <person name="Li Z."/>
            <person name="Wang D."/>
            <person name="Zhang A."/>
            <person name="Wang J."/>
        </authorList>
    </citation>
    <scope>NUCLEOTIDE SEQUENCE</scope>
    <source>
        <strain evidence="2">cv. G1812</strain>
    </source>
</reference>
<dbReference type="Proteomes" id="UP000015106">
    <property type="component" value="Chromosome 3"/>
</dbReference>
<dbReference type="AlphaFoldDB" id="A0A8R7TSD6"/>
<evidence type="ECO:0000313" key="1">
    <source>
        <dbReference type="EnsemblPlants" id="TuG1812G0300001305.01.T01"/>
    </source>
</evidence>
<dbReference type="Gramene" id="TuG1812G0300001305.01.T01">
    <property type="protein sequence ID" value="TuG1812G0300001305.01.T01"/>
    <property type="gene ID" value="TuG1812G0300001305.01"/>
</dbReference>
<reference evidence="1" key="2">
    <citation type="submission" date="2018-03" db="EMBL/GenBank/DDBJ databases">
        <title>The Triticum urartu genome reveals the dynamic nature of wheat genome evolution.</title>
        <authorList>
            <person name="Ling H."/>
            <person name="Ma B."/>
            <person name="Shi X."/>
            <person name="Liu H."/>
            <person name="Dong L."/>
            <person name="Sun H."/>
            <person name="Cao Y."/>
            <person name="Gao Q."/>
            <person name="Zheng S."/>
            <person name="Li Y."/>
            <person name="Yu Y."/>
            <person name="Du H."/>
            <person name="Qi M."/>
            <person name="Li Y."/>
            <person name="Yu H."/>
            <person name="Cui Y."/>
            <person name="Wang N."/>
            <person name="Chen C."/>
            <person name="Wu H."/>
            <person name="Zhao Y."/>
            <person name="Zhang J."/>
            <person name="Li Y."/>
            <person name="Zhou W."/>
            <person name="Zhang B."/>
            <person name="Hu W."/>
            <person name="Eijk M."/>
            <person name="Tang J."/>
            <person name="Witsenboer H."/>
            <person name="Zhao S."/>
            <person name="Li Z."/>
            <person name="Zhang A."/>
            <person name="Wang D."/>
            <person name="Liang C."/>
        </authorList>
    </citation>
    <scope>NUCLEOTIDE SEQUENCE [LARGE SCALE GENOMIC DNA]</scope>
    <source>
        <strain evidence="1">cv. G1812</strain>
    </source>
</reference>
<reference evidence="1" key="3">
    <citation type="submission" date="2022-06" db="UniProtKB">
        <authorList>
            <consortium name="EnsemblPlants"/>
        </authorList>
    </citation>
    <scope>IDENTIFICATION</scope>
</reference>
<protein>
    <submittedName>
        <fullName evidence="1">Uncharacterized protein</fullName>
    </submittedName>
</protein>
<evidence type="ECO:0000313" key="2">
    <source>
        <dbReference type="Proteomes" id="UP000015106"/>
    </source>
</evidence>
<name>A0A8R7TSD6_TRIUA</name>
<sequence>MARVGRVDVPDIWLQPGTMVVLGLGRHPSAPCRHGAWWGTVACVASGGSASGRPLMDLASSVEFGRRWSPRGAAGRGGSSCFFIVGGFDGGGGRLPYCCRDVLKLRVRTSRSGLPDRMTVLCARQHYLLGGVVLETQTTASVAVCGCGWCVWWWWCGLLRTEGGVSSSGVSLRLSYVWSPVCFYACS</sequence>